<reference evidence="3" key="1">
    <citation type="journal article" date="2009" name="Science">
        <title>The B73 maize genome: complexity, diversity, and dynamics.</title>
        <authorList>
            <person name="Schnable P.S."/>
            <person name="Ware D."/>
            <person name="Fulton R.S."/>
            <person name="Stein J.C."/>
            <person name="Wei F."/>
            <person name="Pasternak S."/>
            <person name="Liang C."/>
            <person name="Zhang J."/>
            <person name="Fulton L."/>
            <person name="Graves T.A."/>
            <person name="Minx P."/>
            <person name="Reily A.D."/>
            <person name="Courtney L."/>
            <person name="Kruchowski S.S."/>
            <person name="Tomlinson C."/>
            <person name="Strong C."/>
            <person name="Delehaunty K."/>
            <person name="Fronick C."/>
            <person name="Courtney B."/>
            <person name="Rock S.M."/>
            <person name="Belter E."/>
            <person name="Du F."/>
            <person name="Kim K."/>
            <person name="Abbott R.M."/>
            <person name="Cotton M."/>
            <person name="Levy A."/>
            <person name="Marchetto P."/>
            <person name="Ochoa K."/>
            <person name="Jackson S.M."/>
            <person name="Gillam B."/>
            <person name="Chen W."/>
            <person name="Yan L."/>
            <person name="Higginbotham J."/>
            <person name="Cardenas M."/>
            <person name="Waligorski J."/>
            <person name="Applebaum E."/>
            <person name="Phelps L."/>
            <person name="Falcone J."/>
            <person name="Kanchi K."/>
            <person name="Thane T."/>
            <person name="Scimone A."/>
            <person name="Thane N."/>
            <person name="Henke J."/>
            <person name="Wang T."/>
            <person name="Ruppert J."/>
            <person name="Shah N."/>
            <person name="Rotter K."/>
            <person name="Hodges J."/>
            <person name="Ingenthron E."/>
            <person name="Cordes M."/>
            <person name="Kohlberg S."/>
            <person name="Sgro J."/>
            <person name="Delgado B."/>
            <person name="Mead K."/>
            <person name="Chinwalla A."/>
            <person name="Leonard S."/>
            <person name="Crouse K."/>
            <person name="Collura K."/>
            <person name="Kudrna D."/>
            <person name="Currie J."/>
            <person name="He R."/>
            <person name="Angelova A."/>
            <person name="Rajasekar S."/>
            <person name="Mueller T."/>
            <person name="Lomeli R."/>
            <person name="Scara G."/>
            <person name="Ko A."/>
            <person name="Delaney K."/>
            <person name="Wissotski M."/>
            <person name="Lopez G."/>
            <person name="Campos D."/>
            <person name="Braidotti M."/>
            <person name="Ashley E."/>
            <person name="Golser W."/>
            <person name="Kim H."/>
            <person name="Lee S."/>
            <person name="Lin J."/>
            <person name="Dujmic Z."/>
            <person name="Kim W."/>
            <person name="Talag J."/>
            <person name="Zuccolo A."/>
            <person name="Fan C."/>
            <person name="Sebastian A."/>
            <person name="Kramer M."/>
            <person name="Spiegel L."/>
            <person name="Nascimento L."/>
            <person name="Zutavern T."/>
            <person name="Miller B."/>
            <person name="Ambroise C."/>
            <person name="Muller S."/>
            <person name="Spooner W."/>
            <person name="Narechania A."/>
            <person name="Ren L."/>
            <person name="Wei S."/>
            <person name="Kumari S."/>
            <person name="Faga B."/>
            <person name="Levy M.J."/>
            <person name="McMahan L."/>
            <person name="Van Buren P."/>
            <person name="Vaughn M.W."/>
            <person name="Ying K."/>
            <person name="Yeh C.-T."/>
            <person name="Emrich S.J."/>
            <person name="Jia Y."/>
            <person name="Kalyanaraman A."/>
            <person name="Hsia A.-P."/>
            <person name="Barbazuk W.B."/>
            <person name="Baucom R.S."/>
            <person name="Brutnell T.P."/>
            <person name="Carpita N.C."/>
            <person name="Chaparro C."/>
            <person name="Chia J.-M."/>
            <person name="Deragon J.-M."/>
            <person name="Estill J.C."/>
            <person name="Fu Y."/>
            <person name="Jeddeloh J.A."/>
            <person name="Han Y."/>
            <person name="Lee H."/>
            <person name="Li P."/>
            <person name="Lisch D.R."/>
            <person name="Liu S."/>
            <person name="Liu Z."/>
            <person name="Nagel D.H."/>
            <person name="McCann M.C."/>
            <person name="SanMiguel P."/>
            <person name="Myers A.M."/>
            <person name="Nettleton D."/>
            <person name="Nguyen J."/>
            <person name="Penning B.W."/>
            <person name="Ponnala L."/>
            <person name="Schneider K.L."/>
            <person name="Schwartz D.C."/>
            <person name="Sharma A."/>
            <person name="Soderlund C."/>
            <person name="Springer N.M."/>
            <person name="Sun Q."/>
            <person name="Wang H."/>
            <person name="Waterman M."/>
            <person name="Westerman R."/>
            <person name="Wolfgruber T.K."/>
            <person name="Yang L."/>
            <person name="Yu Y."/>
            <person name="Zhang L."/>
            <person name="Zhou S."/>
            <person name="Zhu Q."/>
            <person name="Bennetzen J.L."/>
            <person name="Dawe R.K."/>
            <person name="Jiang J."/>
            <person name="Jiang N."/>
            <person name="Presting G.G."/>
            <person name="Wessler S.R."/>
            <person name="Aluru S."/>
            <person name="Martienssen R.A."/>
            <person name="Clifton S.W."/>
            <person name="McCombie W.R."/>
            <person name="Wing R.A."/>
            <person name="Wilson R.K."/>
        </authorList>
    </citation>
    <scope>NUCLEOTIDE SEQUENCE [LARGE SCALE GENOMIC DNA]</scope>
    <source>
        <strain evidence="3">cv. B73</strain>
    </source>
</reference>
<organism evidence="2 3">
    <name type="scientific">Zea mays</name>
    <name type="common">Maize</name>
    <dbReference type="NCBI Taxonomy" id="4577"/>
    <lineage>
        <taxon>Eukaryota</taxon>
        <taxon>Viridiplantae</taxon>
        <taxon>Streptophyta</taxon>
        <taxon>Embryophyta</taxon>
        <taxon>Tracheophyta</taxon>
        <taxon>Spermatophyta</taxon>
        <taxon>Magnoliopsida</taxon>
        <taxon>Liliopsida</taxon>
        <taxon>Poales</taxon>
        <taxon>Poaceae</taxon>
        <taxon>PACMAD clade</taxon>
        <taxon>Panicoideae</taxon>
        <taxon>Andropogonodae</taxon>
        <taxon>Andropogoneae</taxon>
        <taxon>Tripsacinae</taxon>
        <taxon>Zea</taxon>
    </lineage>
</organism>
<dbReference type="Gene3D" id="3.40.50.300">
    <property type="entry name" value="P-loop containing nucleotide triphosphate hydrolases"/>
    <property type="match status" value="1"/>
</dbReference>
<evidence type="ECO:0000259" key="1">
    <source>
        <dbReference type="Pfam" id="PF08423"/>
    </source>
</evidence>
<dbReference type="EnsemblPlants" id="Zm00001eb234890_T002">
    <property type="protein sequence ID" value="Zm00001eb234890_P002"/>
    <property type="gene ID" value="Zm00001eb234890"/>
</dbReference>
<protein>
    <recommendedName>
        <fullName evidence="1">Rad51-like C-terminal domain-containing protein</fullName>
    </recommendedName>
</protein>
<dbReference type="Gene3D" id="2.160.20.10">
    <property type="entry name" value="Single-stranded right-handed beta-helix, Pectin lyase-like"/>
    <property type="match status" value="1"/>
</dbReference>
<reference evidence="2" key="3">
    <citation type="submission" date="2021-05" db="UniProtKB">
        <authorList>
            <consortium name="EnsemblPlants"/>
        </authorList>
    </citation>
    <scope>IDENTIFICATION</scope>
    <source>
        <strain evidence="2">cv. B73</strain>
    </source>
</reference>
<dbReference type="InterPro" id="IPR011050">
    <property type="entry name" value="Pectin_lyase_fold/virulence"/>
</dbReference>
<dbReference type="AlphaFoldDB" id="A0A804PFU1"/>
<dbReference type="InterPro" id="IPR012334">
    <property type="entry name" value="Pectin_lyas_fold"/>
</dbReference>
<dbReference type="PANTHER" id="PTHR22942">
    <property type="entry name" value="RECA/RAD51/RADA DNA STRAND-PAIRING FAMILY MEMBER"/>
    <property type="match status" value="1"/>
</dbReference>
<accession>A0A804PFU1</accession>
<evidence type="ECO:0000313" key="2">
    <source>
        <dbReference type="EnsemblPlants" id="Zm00001eb234890_P002"/>
    </source>
</evidence>
<dbReference type="SUPFAM" id="SSF52540">
    <property type="entry name" value="P-loop containing nucleoside triphosphate hydrolases"/>
    <property type="match status" value="1"/>
</dbReference>
<dbReference type="Proteomes" id="UP000007305">
    <property type="component" value="Chromosome 5"/>
</dbReference>
<name>A0A804PFU1_MAIZE</name>
<dbReference type="SUPFAM" id="SSF51126">
    <property type="entry name" value="Pectin lyase-like"/>
    <property type="match status" value="1"/>
</dbReference>
<evidence type="ECO:0000313" key="3">
    <source>
        <dbReference type="Proteomes" id="UP000007305"/>
    </source>
</evidence>
<dbReference type="InterPro" id="IPR013632">
    <property type="entry name" value="Rad51_C"/>
</dbReference>
<dbReference type="Pfam" id="PF08423">
    <property type="entry name" value="Rad51"/>
    <property type="match status" value="1"/>
</dbReference>
<sequence>MEGLNRNSSLFLELVPTSCQRCLGLLVWWMDEEGGAIMEKVVKSLCGARQMLDEKPEAGIVTPSSLLTGNHRVGMSRSSFAILVLATRNSWDSLVTKDSCAKFYAGAGPAREVWASIEEFGAVGDGATPNTAAFRRAVVQLGARATGGGGARLDVPPGRWLTGSFNLTSRFTLFGPNLTGIKGLSEAKVDKICEPAEKLLEMISFSRSGKTQLAHTLCVSTQLPIHMHGGNGKVAYIDTEGTFRPERIVPIAERFGMDANVVLDNIIYARAYTYEHQYNLLLGLAAKMAEEPMFLLYPSKIEGHVYAASAN</sequence>
<keyword evidence="3" id="KW-1185">Reference proteome</keyword>
<dbReference type="PANTHER" id="PTHR22942:SF30">
    <property type="entry name" value="MEIOTIC RECOMBINATION PROTEIN DMC1_LIM15 HOMOLOG"/>
    <property type="match status" value="1"/>
</dbReference>
<feature type="domain" description="Rad51-like C-terminal" evidence="1">
    <location>
        <begin position="201"/>
        <end position="296"/>
    </location>
</feature>
<proteinExistence type="predicted"/>
<dbReference type="Gramene" id="Zm00001eb234890_T002">
    <property type="protein sequence ID" value="Zm00001eb234890_P002"/>
    <property type="gene ID" value="Zm00001eb234890"/>
</dbReference>
<dbReference type="InterPro" id="IPR027417">
    <property type="entry name" value="P-loop_NTPase"/>
</dbReference>
<reference evidence="2" key="2">
    <citation type="submission" date="2019-07" db="EMBL/GenBank/DDBJ databases">
        <authorList>
            <person name="Seetharam A."/>
            <person name="Woodhouse M."/>
            <person name="Cannon E."/>
        </authorList>
    </citation>
    <scope>NUCLEOTIDE SEQUENCE [LARGE SCALE GENOMIC DNA]</scope>
    <source>
        <strain evidence="2">cv. B73</strain>
    </source>
</reference>